<evidence type="ECO:0000256" key="2">
    <source>
        <dbReference type="ARBA" id="ARBA00006275"/>
    </source>
</evidence>
<evidence type="ECO:0000259" key="7">
    <source>
        <dbReference type="Pfam" id="PF14322"/>
    </source>
</evidence>
<keyword evidence="5" id="KW-0998">Cell outer membrane</keyword>
<dbReference type="InterPro" id="IPR012944">
    <property type="entry name" value="SusD_RagB_dom"/>
</dbReference>
<dbReference type="InterPro" id="IPR033985">
    <property type="entry name" value="SusD-like_N"/>
</dbReference>
<keyword evidence="4" id="KW-0472">Membrane</keyword>
<evidence type="ECO:0000256" key="5">
    <source>
        <dbReference type="ARBA" id="ARBA00023237"/>
    </source>
</evidence>
<comment type="similarity">
    <text evidence="2">Belongs to the SusD family.</text>
</comment>
<evidence type="ECO:0000256" key="3">
    <source>
        <dbReference type="ARBA" id="ARBA00022729"/>
    </source>
</evidence>
<accession>A0A9E7CTV9</accession>
<dbReference type="KEGG" id="fbm:MQE35_05805"/>
<keyword evidence="3" id="KW-0732">Signal</keyword>
<dbReference type="RefSeq" id="WP_255845423.1">
    <property type="nucleotide sequence ID" value="NZ_CP094358.1"/>
</dbReference>
<dbReference type="Pfam" id="PF07980">
    <property type="entry name" value="SusD_RagB"/>
    <property type="match status" value="1"/>
</dbReference>
<evidence type="ECO:0000313" key="9">
    <source>
        <dbReference type="Proteomes" id="UP000831290"/>
    </source>
</evidence>
<name>A0A9E7CTV9_9FLAO</name>
<dbReference type="AlphaFoldDB" id="A0A9E7CTV9"/>
<comment type="subcellular location">
    <subcellularLocation>
        <location evidence="1">Cell outer membrane</location>
    </subcellularLocation>
</comment>
<evidence type="ECO:0000256" key="4">
    <source>
        <dbReference type="ARBA" id="ARBA00023136"/>
    </source>
</evidence>
<protein>
    <submittedName>
        <fullName evidence="8">RagB/SusD family nutrient uptake outer membrane protein</fullName>
    </submittedName>
</protein>
<dbReference type="Proteomes" id="UP000831290">
    <property type="component" value="Chromosome"/>
</dbReference>
<sequence>MKKVQFYILALSTLAFLNSCTDLEIDDSDSIIDDSAAGEFTGVANVESSLTDLYNGLNRVGDQANIYAISEVSTDELLIPTRGTDWGDNGIWRTLHQHTWDSNHNYILAAWNNWNSTIYQSTQIIDSRSEGTPEQIALAKFARAYAMWIIMDNFGQVPFRTPDEGPKVNPNILTRTEALEFVLADLDDAIADLPSAAAESGDALKRGTKAAARFLKAKVLLNAHVYDGTGTATTASMNEVVELVDAIAAEGFALEAGYFDIFKQEADNETIWWLPTGVGNRIWNGLHYSQGAPGNDGGGWNGFTTLSEFYDLFEGEPDNNYVGAGQEERRGWVPDASNADDTNYGIGYGFLIGTQYGADGEPKTSRAGTDLVFSRDFPGLVGNNDATGIRTIKYHPANGAFTEHEIMFRYSDAHLMKAEAIMRGAATGGDALALVNELRVLRDATPLTSLSEQDMIDERGRELYKEMWRRNDLIRFGQFTKDWEFKDPTSVGDETKNLFPIPASALLSNPNLVQNPGY</sequence>
<dbReference type="SUPFAM" id="SSF48452">
    <property type="entry name" value="TPR-like"/>
    <property type="match status" value="1"/>
</dbReference>
<evidence type="ECO:0000313" key="8">
    <source>
        <dbReference type="EMBL" id="UOB18806.1"/>
    </source>
</evidence>
<feature type="domain" description="RagB/SusD" evidence="6">
    <location>
        <begin position="268"/>
        <end position="518"/>
    </location>
</feature>
<evidence type="ECO:0000256" key="1">
    <source>
        <dbReference type="ARBA" id="ARBA00004442"/>
    </source>
</evidence>
<dbReference type="Pfam" id="PF14322">
    <property type="entry name" value="SusD-like_3"/>
    <property type="match status" value="1"/>
</dbReference>
<proteinExistence type="inferred from homology"/>
<evidence type="ECO:0000259" key="6">
    <source>
        <dbReference type="Pfam" id="PF07980"/>
    </source>
</evidence>
<organism evidence="8 9">
    <name type="scientific">Abyssalbus ytuae</name>
    <dbReference type="NCBI Taxonomy" id="2926907"/>
    <lineage>
        <taxon>Bacteria</taxon>
        <taxon>Pseudomonadati</taxon>
        <taxon>Bacteroidota</taxon>
        <taxon>Flavobacteriia</taxon>
        <taxon>Flavobacteriales</taxon>
        <taxon>Flavobacteriaceae</taxon>
        <taxon>Abyssalbus</taxon>
    </lineage>
</organism>
<keyword evidence="9" id="KW-1185">Reference proteome</keyword>
<dbReference type="InterPro" id="IPR011990">
    <property type="entry name" value="TPR-like_helical_dom_sf"/>
</dbReference>
<dbReference type="GO" id="GO:0009279">
    <property type="term" value="C:cell outer membrane"/>
    <property type="evidence" value="ECO:0007669"/>
    <property type="project" value="UniProtKB-SubCell"/>
</dbReference>
<reference evidence="8" key="1">
    <citation type="submission" date="2022-03" db="EMBL/GenBank/DDBJ databases">
        <title>Description of Abyssus ytuae gen. nov., sp. nov., a novel member of the family Flavobacteriaceae isolated from the sediment of Mariana Trench.</title>
        <authorList>
            <person name="Zhang J."/>
            <person name="Xu X."/>
        </authorList>
    </citation>
    <scope>NUCLEOTIDE SEQUENCE</scope>
    <source>
        <strain evidence="8">MT3330</strain>
    </source>
</reference>
<feature type="domain" description="SusD-like N-terminal" evidence="7">
    <location>
        <begin position="43"/>
        <end position="220"/>
    </location>
</feature>
<gene>
    <name evidence="8" type="ORF">MQE35_05805</name>
</gene>
<dbReference type="Gene3D" id="1.25.40.390">
    <property type="match status" value="1"/>
</dbReference>
<dbReference type="EMBL" id="CP094358">
    <property type="protein sequence ID" value="UOB18806.1"/>
    <property type="molecule type" value="Genomic_DNA"/>
</dbReference>